<comment type="caution">
    <text evidence="1">The sequence shown here is derived from an EMBL/GenBank/DDBJ whole genome shotgun (WGS) entry which is preliminary data.</text>
</comment>
<sequence length="164" mass="18125">MSRTICTVDDLAQLPDDELRACLAQLRVAIHEAKREHAAARRDARISADKTLEFGSFVWCPRGHQRLSAPIRLSPQTPVEELPVRAKARGALFELNIFCVEDLSAISEQELMMTDAIGAKTVNRLREVLACVGLDFLPDPSDEVAAFERIQSGQHDACCPATLK</sequence>
<keyword evidence="2" id="KW-1185">Reference proteome</keyword>
<dbReference type="SUPFAM" id="SSF47789">
    <property type="entry name" value="C-terminal domain of RNA polymerase alpha subunit"/>
    <property type="match status" value="1"/>
</dbReference>
<accession>A0ABT8S3V2</accession>
<dbReference type="Gene3D" id="1.10.150.20">
    <property type="entry name" value="5' to 3' exonuclease, C-terminal subdomain"/>
    <property type="match status" value="1"/>
</dbReference>
<proteinExistence type="predicted"/>
<reference evidence="1" key="1">
    <citation type="submission" date="2023-06" db="EMBL/GenBank/DDBJ databases">
        <authorList>
            <person name="Jiang Y."/>
            <person name="Liu Q."/>
        </authorList>
    </citation>
    <scope>NUCLEOTIDE SEQUENCE</scope>
    <source>
        <strain evidence="1">CGMCC 1.12090</strain>
    </source>
</reference>
<dbReference type="Proteomes" id="UP001169027">
    <property type="component" value="Unassembled WGS sequence"/>
</dbReference>
<protein>
    <recommendedName>
        <fullName evidence="3">RNA polymerase alpha subunit C-terminal domain-containing protein</fullName>
    </recommendedName>
</protein>
<evidence type="ECO:0008006" key="3">
    <source>
        <dbReference type="Google" id="ProtNLM"/>
    </source>
</evidence>
<dbReference type="EMBL" id="JAUKVY010000008">
    <property type="protein sequence ID" value="MDO1533178.1"/>
    <property type="molecule type" value="Genomic_DNA"/>
</dbReference>
<organism evidence="1 2">
    <name type="scientific">Variovorax ginsengisoli</name>
    <dbReference type="NCBI Taxonomy" id="363844"/>
    <lineage>
        <taxon>Bacteria</taxon>
        <taxon>Pseudomonadati</taxon>
        <taxon>Pseudomonadota</taxon>
        <taxon>Betaproteobacteria</taxon>
        <taxon>Burkholderiales</taxon>
        <taxon>Comamonadaceae</taxon>
        <taxon>Variovorax</taxon>
    </lineage>
</organism>
<dbReference type="RefSeq" id="WP_301809369.1">
    <property type="nucleotide sequence ID" value="NZ_JAUJZH010000008.1"/>
</dbReference>
<evidence type="ECO:0000313" key="2">
    <source>
        <dbReference type="Proteomes" id="UP001169027"/>
    </source>
</evidence>
<name>A0ABT8S3V2_9BURK</name>
<gene>
    <name evidence="1" type="ORF">Q2T77_12835</name>
</gene>
<evidence type="ECO:0000313" key="1">
    <source>
        <dbReference type="EMBL" id="MDO1533178.1"/>
    </source>
</evidence>